<feature type="region of interest" description="Disordered" evidence="2">
    <location>
        <begin position="1"/>
        <end position="20"/>
    </location>
</feature>
<dbReference type="Pfam" id="PF01266">
    <property type="entry name" value="DAO"/>
    <property type="match status" value="1"/>
</dbReference>
<dbReference type="InterPro" id="IPR036188">
    <property type="entry name" value="FAD/NAD-bd_sf"/>
</dbReference>
<dbReference type="InterPro" id="IPR006076">
    <property type="entry name" value="FAD-dep_OxRdtase"/>
</dbReference>
<evidence type="ECO:0000256" key="1">
    <source>
        <dbReference type="ARBA" id="ARBA00023002"/>
    </source>
</evidence>
<evidence type="ECO:0000256" key="2">
    <source>
        <dbReference type="SAM" id="MobiDB-lite"/>
    </source>
</evidence>
<proteinExistence type="predicted"/>
<reference evidence="4 5" key="1">
    <citation type="journal article" date="2019" name="Nat. Microbiol.">
        <title>Mediterranean grassland soil C-N compound turnover is dependent on rainfall and depth, and is mediated by genomically divergent microorganisms.</title>
        <authorList>
            <person name="Diamond S."/>
            <person name="Andeer P.F."/>
            <person name="Li Z."/>
            <person name="Crits-Christoph A."/>
            <person name="Burstein D."/>
            <person name="Anantharaman K."/>
            <person name="Lane K.R."/>
            <person name="Thomas B.C."/>
            <person name="Pan C."/>
            <person name="Northen T.R."/>
            <person name="Banfield J.F."/>
        </authorList>
    </citation>
    <scope>NUCLEOTIDE SEQUENCE [LARGE SCALE GENOMIC DNA]</scope>
    <source>
        <strain evidence="4">NP_7</strain>
    </source>
</reference>
<dbReference type="SUPFAM" id="SSF51905">
    <property type="entry name" value="FAD/NAD(P)-binding domain"/>
    <property type="match status" value="1"/>
</dbReference>
<dbReference type="AlphaFoldDB" id="A0A537JK40"/>
<organism evidence="4 5">
    <name type="scientific">Candidatus Segetimicrobium genomatis</name>
    <dbReference type="NCBI Taxonomy" id="2569760"/>
    <lineage>
        <taxon>Bacteria</taxon>
        <taxon>Bacillati</taxon>
        <taxon>Candidatus Sysuimicrobiota</taxon>
        <taxon>Candidatus Sysuimicrobiia</taxon>
        <taxon>Candidatus Sysuimicrobiales</taxon>
        <taxon>Candidatus Segetimicrobiaceae</taxon>
        <taxon>Candidatus Segetimicrobium</taxon>
    </lineage>
</organism>
<dbReference type="GO" id="GO:0005737">
    <property type="term" value="C:cytoplasm"/>
    <property type="evidence" value="ECO:0007669"/>
    <property type="project" value="TreeGrafter"/>
</dbReference>
<feature type="domain" description="FAD dependent oxidoreductase" evidence="3">
    <location>
        <begin position="34"/>
        <end position="389"/>
    </location>
</feature>
<dbReference type="SUPFAM" id="SSF54373">
    <property type="entry name" value="FAD-linked reductases, C-terminal domain"/>
    <property type="match status" value="1"/>
</dbReference>
<dbReference type="Gene3D" id="3.30.9.10">
    <property type="entry name" value="D-Amino Acid Oxidase, subunit A, domain 2"/>
    <property type="match status" value="1"/>
</dbReference>
<feature type="compositionally biased region" description="Basic and acidic residues" evidence="2">
    <location>
        <begin position="1"/>
        <end position="11"/>
    </location>
</feature>
<name>A0A537JK40_9BACT</name>
<accession>A0A537JK40</accession>
<evidence type="ECO:0000313" key="4">
    <source>
        <dbReference type="EMBL" id="TMI83854.1"/>
    </source>
</evidence>
<evidence type="ECO:0000313" key="5">
    <source>
        <dbReference type="Proteomes" id="UP000320048"/>
    </source>
</evidence>
<dbReference type="Proteomes" id="UP000320048">
    <property type="component" value="Unassembled WGS sequence"/>
</dbReference>
<dbReference type="Gene3D" id="3.50.50.60">
    <property type="entry name" value="FAD/NAD(P)-binding domain"/>
    <property type="match status" value="1"/>
</dbReference>
<dbReference type="PANTHER" id="PTHR13847">
    <property type="entry name" value="SARCOSINE DEHYDROGENASE-RELATED"/>
    <property type="match status" value="1"/>
</dbReference>
<sequence>MKMDPRKRDAGGDMQAGRGGLSIWKKPATRDTEVVVIGSGAFGSSTAYHLAALGHKGVALVDAHEIASQTSPRAAGLTKQVRSHPDMSRLAMLSVQKILRFTEELGEPLTYVQSGSVNIARGDDDEAVIRGEITAGKALGLETYEISFDEMSLLAPLIRPAGIRIIAYTPSDLYLEEPGQLPLGYARAAQKQGVSLLLNTRVTGIRVQDGRVAAVATDKGEIHARIVVDAAGAWARLVAEQVRLRVPILPVRHQLYITDPIPGIEPDHAICRIYDAGVYMRPHQGGLLLGGYERDPQFHDMHKFPPGFEIRDLPLDLSVLQRLTQSVRAQVLLDDQLPVREHRGGLPTMTADGLPIIGPVPAIEGLFVASGCCVGGLSISPAVGQMLAEVVHTGKPSPALEAFSLTRFGREYEADAALHEACARQYTGWYSSLPQMPGRG</sequence>
<gene>
    <name evidence="4" type="ORF">E6H04_02170</name>
</gene>
<evidence type="ECO:0000259" key="3">
    <source>
        <dbReference type="Pfam" id="PF01266"/>
    </source>
</evidence>
<dbReference type="GO" id="GO:0016491">
    <property type="term" value="F:oxidoreductase activity"/>
    <property type="evidence" value="ECO:0007669"/>
    <property type="project" value="UniProtKB-KW"/>
</dbReference>
<keyword evidence="1" id="KW-0560">Oxidoreductase</keyword>
<comment type="caution">
    <text evidence="4">The sequence shown here is derived from an EMBL/GenBank/DDBJ whole genome shotgun (WGS) entry which is preliminary data.</text>
</comment>
<dbReference type="PANTHER" id="PTHR13847:SF287">
    <property type="entry name" value="FAD-DEPENDENT OXIDOREDUCTASE DOMAIN-CONTAINING PROTEIN 1"/>
    <property type="match status" value="1"/>
</dbReference>
<dbReference type="EMBL" id="VBAO01000057">
    <property type="protein sequence ID" value="TMI83854.1"/>
    <property type="molecule type" value="Genomic_DNA"/>
</dbReference>
<protein>
    <submittedName>
        <fullName evidence="4">FAD-binding oxidoreductase</fullName>
    </submittedName>
</protein>